<dbReference type="Gene3D" id="3.30.70.330">
    <property type="match status" value="1"/>
</dbReference>
<protein>
    <recommendedName>
        <fullName evidence="5">C2H2-type domain-containing protein</fullName>
    </recommendedName>
</protein>
<dbReference type="GO" id="GO:0008270">
    <property type="term" value="F:zinc ion binding"/>
    <property type="evidence" value="ECO:0007669"/>
    <property type="project" value="UniProtKB-KW"/>
</dbReference>
<evidence type="ECO:0000256" key="3">
    <source>
        <dbReference type="PROSITE-ProRule" id="PRU00042"/>
    </source>
</evidence>
<dbReference type="Pfam" id="PF00076">
    <property type="entry name" value="RRM_1"/>
    <property type="match status" value="1"/>
</dbReference>
<evidence type="ECO:0000313" key="6">
    <source>
        <dbReference type="EMBL" id="AWP02890.1"/>
    </source>
</evidence>
<sequence length="216" mass="24339">MGKSIIIKNIAPDSTVDGILDILSPYTKVSAGDVSLIKDKQTGWNRGFAYVKLSSVSSGLVVANNRDSDPEEDSSYRAADEEGKGTDWTKVDCLLCRRRFPTKEALQRHTRLSDLHKQNVEIQRRSTLLKAELEELERKGTELNNSLQGSKTKHSNGQLHEQPGVYVSVHIKSVHSRCRRFVVHPMDPQMINQAAGRGMKFYELRVKPKPNNNIEL</sequence>
<comment type="subcellular location">
    <subcellularLocation>
        <location evidence="1">Nucleus</location>
    </subcellularLocation>
</comment>
<evidence type="ECO:0000256" key="2">
    <source>
        <dbReference type="ARBA" id="ARBA00023242"/>
    </source>
</evidence>
<dbReference type="EMBL" id="CP026248">
    <property type="protein sequence ID" value="AWP02890.1"/>
    <property type="molecule type" value="Genomic_DNA"/>
</dbReference>
<keyword evidence="3" id="KW-0862">Zinc</keyword>
<dbReference type="PROSITE" id="PS50157">
    <property type="entry name" value="ZINC_FINGER_C2H2_2"/>
    <property type="match status" value="1"/>
</dbReference>
<dbReference type="AlphaFoldDB" id="A0A2U9BGG4"/>
<dbReference type="GO" id="GO:0003723">
    <property type="term" value="F:RNA binding"/>
    <property type="evidence" value="ECO:0007669"/>
    <property type="project" value="InterPro"/>
</dbReference>
<dbReference type="InterPro" id="IPR000504">
    <property type="entry name" value="RRM_dom"/>
</dbReference>
<dbReference type="GO" id="GO:0005634">
    <property type="term" value="C:nucleus"/>
    <property type="evidence" value="ECO:0007669"/>
    <property type="project" value="UniProtKB-SubCell"/>
</dbReference>
<feature type="domain" description="C2H2-type" evidence="5">
    <location>
        <begin position="91"/>
        <end position="121"/>
    </location>
</feature>
<keyword evidence="3" id="KW-0479">Metal-binding</keyword>
<reference evidence="6 7" key="1">
    <citation type="submission" date="2017-12" db="EMBL/GenBank/DDBJ databases">
        <title>Integrating genomic resources of turbot (Scophthalmus maximus) in depth evaluation of genetic and physical mapping variation across individuals.</title>
        <authorList>
            <person name="Martinez P."/>
        </authorList>
    </citation>
    <scope>NUCLEOTIDE SEQUENCE [LARGE SCALE GENOMIC DNA]</scope>
</reference>
<keyword evidence="3" id="KW-0863">Zinc-finger</keyword>
<keyword evidence="7" id="KW-1185">Reference proteome</keyword>
<keyword evidence="2" id="KW-0539">Nucleus</keyword>
<dbReference type="InterPro" id="IPR035979">
    <property type="entry name" value="RBD_domain_sf"/>
</dbReference>
<dbReference type="GO" id="GO:0000398">
    <property type="term" value="P:mRNA splicing, via spliceosome"/>
    <property type="evidence" value="ECO:0007669"/>
    <property type="project" value="TreeGrafter"/>
</dbReference>
<dbReference type="PANTHER" id="PTHR13948">
    <property type="entry name" value="RNA-BINDING PROTEIN"/>
    <property type="match status" value="1"/>
</dbReference>
<dbReference type="Proteomes" id="UP000246464">
    <property type="component" value="Chromosome 6"/>
</dbReference>
<dbReference type="InterPro" id="IPR012677">
    <property type="entry name" value="Nucleotide-bd_a/b_plait_sf"/>
</dbReference>
<dbReference type="PANTHER" id="PTHR13948:SF21">
    <property type="entry name" value="RNA-BINDING PROTEIN 5"/>
    <property type="match status" value="1"/>
</dbReference>
<evidence type="ECO:0000259" key="5">
    <source>
        <dbReference type="PROSITE" id="PS50157"/>
    </source>
</evidence>
<dbReference type="SUPFAM" id="SSF54928">
    <property type="entry name" value="RNA-binding domain, RBD"/>
    <property type="match status" value="1"/>
</dbReference>
<gene>
    <name evidence="6" type="ORF">SMAX5B_002244</name>
</gene>
<evidence type="ECO:0000256" key="1">
    <source>
        <dbReference type="ARBA" id="ARBA00004123"/>
    </source>
</evidence>
<keyword evidence="4" id="KW-0175">Coiled coil</keyword>
<organism evidence="6 7">
    <name type="scientific">Scophthalmus maximus</name>
    <name type="common">Turbot</name>
    <name type="synonym">Psetta maxima</name>
    <dbReference type="NCBI Taxonomy" id="52904"/>
    <lineage>
        <taxon>Eukaryota</taxon>
        <taxon>Metazoa</taxon>
        <taxon>Chordata</taxon>
        <taxon>Craniata</taxon>
        <taxon>Vertebrata</taxon>
        <taxon>Euteleostomi</taxon>
        <taxon>Actinopterygii</taxon>
        <taxon>Neopterygii</taxon>
        <taxon>Teleostei</taxon>
        <taxon>Neoteleostei</taxon>
        <taxon>Acanthomorphata</taxon>
        <taxon>Carangaria</taxon>
        <taxon>Pleuronectiformes</taxon>
        <taxon>Pleuronectoidei</taxon>
        <taxon>Scophthalmidae</taxon>
        <taxon>Scophthalmus</taxon>
    </lineage>
</organism>
<evidence type="ECO:0000313" key="7">
    <source>
        <dbReference type="Proteomes" id="UP000246464"/>
    </source>
</evidence>
<evidence type="ECO:0000256" key="4">
    <source>
        <dbReference type="SAM" id="Coils"/>
    </source>
</evidence>
<name>A0A2U9BGG4_SCOMX</name>
<feature type="coiled-coil region" evidence="4">
    <location>
        <begin position="119"/>
        <end position="153"/>
    </location>
</feature>
<accession>A0A2U9BGG4</accession>
<dbReference type="InterPro" id="IPR013087">
    <property type="entry name" value="Znf_C2H2_type"/>
</dbReference>
<proteinExistence type="predicted"/>